<dbReference type="InterPro" id="IPR050857">
    <property type="entry name" value="D-2-hydroxyacid_DH"/>
</dbReference>
<protein>
    <submittedName>
        <fullName evidence="7">NAD(P)-dependent oxidoreductase</fullName>
    </submittedName>
</protein>
<comment type="similarity">
    <text evidence="1 4">Belongs to the D-isomer specific 2-hydroxyacid dehydrogenase family.</text>
</comment>
<dbReference type="EMBL" id="JAYLLH010000028">
    <property type="protein sequence ID" value="MEC3862789.1"/>
    <property type="molecule type" value="Genomic_DNA"/>
</dbReference>
<dbReference type="RefSeq" id="WP_326298841.1">
    <property type="nucleotide sequence ID" value="NZ_JAYLLH010000028.1"/>
</dbReference>
<dbReference type="Gene3D" id="3.40.50.720">
    <property type="entry name" value="NAD(P)-binding Rossmann-like Domain"/>
    <property type="match status" value="2"/>
</dbReference>
<dbReference type="Pfam" id="PF02826">
    <property type="entry name" value="2-Hacid_dh_C"/>
    <property type="match status" value="1"/>
</dbReference>
<evidence type="ECO:0000313" key="8">
    <source>
        <dbReference type="Proteomes" id="UP001348149"/>
    </source>
</evidence>
<keyword evidence="8" id="KW-1185">Reference proteome</keyword>
<evidence type="ECO:0000256" key="3">
    <source>
        <dbReference type="ARBA" id="ARBA00023027"/>
    </source>
</evidence>
<sequence>MKVHILDDWYDVLRGLPSFALLDGHDVTVWTDRAPDDATLAQRLTGAEAVVLFRDRTAITPALAAQLQGVRMIAMRGQHTHVDADALGAAGVLFCSHMAKDGPSMSTAELTFGLIIAALRYLPDQIAATRAGQWQGGAPLGRNVGGKVLGLYGHGKISGAVAGFARTFGMQVHYWGSADARDRARAAGDRVADSREAFFANSDVVSIHKRLMSETRGEITRADLMAMRPDSVLVNTSRAGLIEPGALLAALQAGRIGRAALDVFDYEPVTDPNDPLLSHPRVIPTPHVGFVTAEELDRQFRDIYALVNAFADGTPQHMVNPEVWATQT</sequence>
<keyword evidence="2 4" id="KW-0560">Oxidoreductase</keyword>
<dbReference type="InterPro" id="IPR006139">
    <property type="entry name" value="D-isomer_2_OHA_DH_cat_dom"/>
</dbReference>
<dbReference type="SUPFAM" id="SSF52283">
    <property type="entry name" value="Formate/glycerate dehydrogenase catalytic domain-like"/>
    <property type="match status" value="1"/>
</dbReference>
<dbReference type="InterPro" id="IPR006140">
    <property type="entry name" value="D-isomer_DH_NAD-bd"/>
</dbReference>
<proteinExistence type="inferred from homology"/>
<dbReference type="PANTHER" id="PTHR42789:SF1">
    <property type="entry name" value="D-ISOMER SPECIFIC 2-HYDROXYACID DEHYDROGENASE FAMILY PROTEIN (AFU_ORTHOLOGUE AFUA_6G10090)"/>
    <property type="match status" value="1"/>
</dbReference>
<evidence type="ECO:0000256" key="4">
    <source>
        <dbReference type="RuleBase" id="RU003719"/>
    </source>
</evidence>
<dbReference type="SUPFAM" id="SSF51735">
    <property type="entry name" value="NAD(P)-binding Rossmann-fold domains"/>
    <property type="match status" value="1"/>
</dbReference>
<keyword evidence="3" id="KW-0520">NAD</keyword>
<dbReference type="Proteomes" id="UP001348149">
    <property type="component" value="Unassembled WGS sequence"/>
</dbReference>
<feature type="domain" description="D-isomer specific 2-hydroxyacid dehydrogenase NAD-binding" evidence="6">
    <location>
        <begin position="112"/>
        <end position="289"/>
    </location>
</feature>
<dbReference type="InterPro" id="IPR036291">
    <property type="entry name" value="NAD(P)-bd_dom_sf"/>
</dbReference>
<evidence type="ECO:0000313" key="7">
    <source>
        <dbReference type="EMBL" id="MEC3862789.1"/>
    </source>
</evidence>
<accession>A0ABU6HK26</accession>
<dbReference type="Pfam" id="PF00389">
    <property type="entry name" value="2-Hacid_dh"/>
    <property type="match status" value="1"/>
</dbReference>
<feature type="domain" description="D-isomer specific 2-hydroxyacid dehydrogenase catalytic" evidence="5">
    <location>
        <begin position="24"/>
        <end position="320"/>
    </location>
</feature>
<comment type="caution">
    <text evidence="7">The sequence shown here is derived from an EMBL/GenBank/DDBJ whole genome shotgun (WGS) entry which is preliminary data.</text>
</comment>
<evidence type="ECO:0000256" key="2">
    <source>
        <dbReference type="ARBA" id="ARBA00023002"/>
    </source>
</evidence>
<evidence type="ECO:0000259" key="6">
    <source>
        <dbReference type="Pfam" id="PF02826"/>
    </source>
</evidence>
<name>A0ABU6HK26_9RHOB</name>
<gene>
    <name evidence="7" type="ORF">VK792_15965</name>
</gene>
<evidence type="ECO:0000256" key="1">
    <source>
        <dbReference type="ARBA" id="ARBA00005854"/>
    </source>
</evidence>
<evidence type="ECO:0000259" key="5">
    <source>
        <dbReference type="Pfam" id="PF00389"/>
    </source>
</evidence>
<reference evidence="7 8" key="1">
    <citation type="submission" date="2024-01" db="EMBL/GenBank/DDBJ databases">
        <title>Mesobacterium rodlantinim sp. nov., isolated from shallow sea hydrothermal systems off Kueishantao Island.</title>
        <authorList>
            <person name="Su Z."/>
            <person name="Tang K."/>
        </authorList>
    </citation>
    <scope>NUCLEOTIDE SEQUENCE [LARGE SCALE GENOMIC DNA]</scope>
    <source>
        <strain evidence="7 8">TK19101</strain>
    </source>
</reference>
<organism evidence="7 8">
    <name type="scientific">Mesobacterium hydrothermale</name>
    <dbReference type="NCBI Taxonomy" id="3111907"/>
    <lineage>
        <taxon>Bacteria</taxon>
        <taxon>Pseudomonadati</taxon>
        <taxon>Pseudomonadota</taxon>
        <taxon>Alphaproteobacteria</taxon>
        <taxon>Rhodobacterales</taxon>
        <taxon>Roseobacteraceae</taxon>
        <taxon>Mesobacterium</taxon>
    </lineage>
</organism>
<dbReference type="PANTHER" id="PTHR42789">
    <property type="entry name" value="D-ISOMER SPECIFIC 2-HYDROXYACID DEHYDROGENASE FAMILY PROTEIN (AFU_ORTHOLOGUE AFUA_6G10090)"/>
    <property type="match status" value="1"/>
</dbReference>